<comment type="caution">
    <text evidence="4">The sequence shown here is derived from an EMBL/GenBank/DDBJ whole genome shotgun (WGS) entry which is preliminary data.</text>
</comment>
<protein>
    <submittedName>
        <fullName evidence="4">Uncharacterized protein</fullName>
    </submittedName>
</protein>
<evidence type="ECO:0000313" key="5">
    <source>
        <dbReference type="Proteomes" id="UP000327493"/>
    </source>
</evidence>
<evidence type="ECO:0000259" key="2">
    <source>
        <dbReference type="Pfam" id="PF16748"/>
    </source>
</evidence>
<dbReference type="AlphaFoldDB" id="A0A5J5DC25"/>
<evidence type="ECO:0000256" key="1">
    <source>
        <dbReference type="SAM" id="MobiDB-lite"/>
    </source>
</evidence>
<dbReference type="Pfam" id="PF19427">
    <property type="entry name" value="Insc_C"/>
    <property type="match status" value="1"/>
</dbReference>
<gene>
    <name evidence="4" type="ORF">FQN60_014260</name>
</gene>
<dbReference type="CDD" id="cd21966">
    <property type="entry name" value="INSC_LBD"/>
    <property type="match status" value="1"/>
</dbReference>
<feature type="region of interest" description="Disordered" evidence="1">
    <location>
        <begin position="344"/>
        <end position="374"/>
    </location>
</feature>
<dbReference type="GO" id="GO:0000132">
    <property type="term" value="P:establishment of mitotic spindle orientation"/>
    <property type="evidence" value="ECO:0007669"/>
    <property type="project" value="TreeGrafter"/>
</dbReference>
<evidence type="ECO:0000313" key="4">
    <source>
        <dbReference type="EMBL" id="KAA8590326.1"/>
    </source>
</evidence>
<evidence type="ECO:0000259" key="3">
    <source>
        <dbReference type="Pfam" id="PF19427"/>
    </source>
</evidence>
<dbReference type="InterPro" id="IPR016024">
    <property type="entry name" value="ARM-type_fold"/>
</dbReference>
<dbReference type="GO" id="GO:0008356">
    <property type="term" value="P:asymmetric cell division"/>
    <property type="evidence" value="ECO:0007669"/>
    <property type="project" value="InterPro"/>
</dbReference>
<dbReference type="GO" id="GO:0045179">
    <property type="term" value="C:apical cortex"/>
    <property type="evidence" value="ECO:0007669"/>
    <property type="project" value="TreeGrafter"/>
</dbReference>
<sequence length="374" mass="41169">MQSLQVDSVQRWMEDLRHMTEVECMCVLQAKPIGVEEDGQQGELIVASGVGAGDHVARNNLQTLLRRALVVSTELGKMFQRLEKGRWQRVHSTAVRANCHVRSLVHEYGAARSTPPEMQKYEKSLLEKCLHTDDEFFLKSMREAIHEILTDVSDSFSNMIDMALANEIRLLIKQIDSSDSVHTIGSAISNLLSLTQDGPQLCSIIAKEGAVVALFKICRQDRFRELYAHALRTVASICCVEEGINQLDKVDGILCLADILTDESSVEAARAEAAAVVAQITMACEILLQLNAIHILLQACRDRQRVDTPYSKDQVHGNRAPAAAAGRKAILRQSIRGRRLRACSAESCSHSGPSEQGTRGGPNSHPAESCPSSY</sequence>
<dbReference type="GO" id="GO:0045176">
    <property type="term" value="P:apical protein localization"/>
    <property type="evidence" value="ECO:0007669"/>
    <property type="project" value="TreeGrafter"/>
</dbReference>
<accession>A0A5J5DC25</accession>
<dbReference type="Gene3D" id="6.20.200.10">
    <property type="entry name" value="Inscuteable LGN-binding domain"/>
    <property type="match status" value="1"/>
</dbReference>
<dbReference type="EMBL" id="VOFY01000008">
    <property type="protein sequence ID" value="KAA8590326.1"/>
    <property type="molecule type" value="Genomic_DNA"/>
</dbReference>
<dbReference type="Gene3D" id="1.25.10.10">
    <property type="entry name" value="Leucine-rich Repeat Variant"/>
    <property type="match status" value="1"/>
</dbReference>
<dbReference type="SUPFAM" id="SSF48371">
    <property type="entry name" value="ARM repeat"/>
    <property type="match status" value="1"/>
</dbReference>
<dbReference type="InterPro" id="IPR031938">
    <property type="entry name" value="INSC_LBD"/>
</dbReference>
<dbReference type="GO" id="GO:0008093">
    <property type="term" value="F:cytoskeletal anchor activity"/>
    <property type="evidence" value="ECO:0007669"/>
    <property type="project" value="TreeGrafter"/>
</dbReference>
<keyword evidence="5" id="KW-1185">Reference proteome</keyword>
<proteinExistence type="predicted"/>
<dbReference type="InterPro" id="IPR011989">
    <property type="entry name" value="ARM-like"/>
</dbReference>
<dbReference type="Proteomes" id="UP000327493">
    <property type="component" value="Chromosome 8"/>
</dbReference>
<reference evidence="4 5" key="1">
    <citation type="submission" date="2019-08" db="EMBL/GenBank/DDBJ databases">
        <title>A chromosome-level genome assembly, high-density linkage maps, and genome scans reveal the genomic architecture of hybrid incompatibilities underlying speciation via character displacement in darters (Percidae: Etheostominae).</title>
        <authorList>
            <person name="Moran R.L."/>
            <person name="Catchen J.M."/>
            <person name="Fuller R.C."/>
        </authorList>
    </citation>
    <scope>NUCLEOTIDE SEQUENCE [LARGE SCALE GENOMIC DNA]</scope>
    <source>
        <strain evidence="4">EspeVRDwgs_2016</strain>
        <tissue evidence="4">Muscle</tissue>
    </source>
</reference>
<feature type="domain" description="Protein inscuteable homologue C-terminal" evidence="3">
    <location>
        <begin position="67"/>
        <end position="281"/>
    </location>
</feature>
<organism evidence="4 5">
    <name type="scientific">Etheostoma spectabile</name>
    <name type="common">orangethroat darter</name>
    <dbReference type="NCBI Taxonomy" id="54343"/>
    <lineage>
        <taxon>Eukaryota</taxon>
        <taxon>Metazoa</taxon>
        <taxon>Chordata</taxon>
        <taxon>Craniata</taxon>
        <taxon>Vertebrata</taxon>
        <taxon>Euteleostomi</taxon>
        <taxon>Actinopterygii</taxon>
        <taxon>Neopterygii</taxon>
        <taxon>Teleostei</taxon>
        <taxon>Neoteleostei</taxon>
        <taxon>Acanthomorphata</taxon>
        <taxon>Eupercaria</taxon>
        <taxon>Perciformes</taxon>
        <taxon>Percoidei</taxon>
        <taxon>Percidae</taxon>
        <taxon>Etheostomatinae</taxon>
        <taxon>Etheostoma</taxon>
    </lineage>
</organism>
<dbReference type="InterPro" id="IPR045789">
    <property type="entry name" value="Insc_C"/>
</dbReference>
<feature type="compositionally biased region" description="Polar residues" evidence="1">
    <location>
        <begin position="346"/>
        <end position="357"/>
    </location>
</feature>
<feature type="domain" description="Protein inscuteable homologue LGN-binding" evidence="2">
    <location>
        <begin position="4"/>
        <end position="50"/>
    </location>
</feature>
<dbReference type="InterPro" id="IPR039921">
    <property type="entry name" value="Inscuteable"/>
</dbReference>
<dbReference type="Pfam" id="PF16748">
    <property type="entry name" value="INSC_LBD"/>
    <property type="match status" value="1"/>
</dbReference>
<dbReference type="PANTHER" id="PTHR21386:SF0">
    <property type="entry name" value="PROTEIN INSCUTEABLE HOMOLOG"/>
    <property type="match status" value="1"/>
</dbReference>
<dbReference type="InterPro" id="IPR038205">
    <property type="entry name" value="INSC_LBD_sf"/>
</dbReference>
<name>A0A5J5DC25_9PERO</name>
<dbReference type="PANTHER" id="PTHR21386">
    <property type="entry name" value="INSCUTEABLE"/>
    <property type="match status" value="1"/>
</dbReference>
<dbReference type="GO" id="GO:0009786">
    <property type="term" value="P:regulation of asymmetric cell division"/>
    <property type="evidence" value="ECO:0007669"/>
    <property type="project" value="TreeGrafter"/>
</dbReference>